<dbReference type="InterPro" id="IPR027805">
    <property type="entry name" value="Transposase_HTH_dom"/>
</dbReference>
<gene>
    <name evidence="9" type="primary">106074720</name>
</gene>
<feature type="compositionally biased region" description="Polar residues" evidence="7">
    <location>
        <begin position="189"/>
        <end position="207"/>
    </location>
</feature>
<dbReference type="InterPro" id="IPR027806">
    <property type="entry name" value="HARBI1_dom"/>
</dbReference>
<evidence type="ECO:0000259" key="8">
    <source>
        <dbReference type="PROSITE" id="PS50950"/>
    </source>
</evidence>
<dbReference type="EnsemblMetazoa" id="BGLB022364-RH">
    <property type="protein sequence ID" value="BGLB022364-PH"/>
    <property type="gene ID" value="BGLB022364"/>
</dbReference>
<evidence type="ECO:0000256" key="1">
    <source>
        <dbReference type="ARBA" id="ARBA00001968"/>
    </source>
</evidence>
<dbReference type="EnsemblMetazoa" id="BGLB022364-RF">
    <property type="protein sequence ID" value="BGLB022364-PF"/>
    <property type="gene ID" value="BGLB022364"/>
</dbReference>
<dbReference type="Proteomes" id="UP000076420">
    <property type="component" value="Unassembled WGS sequence"/>
</dbReference>
<protein>
    <recommendedName>
        <fullName evidence="8">THAP-type domain-containing protein</fullName>
    </recommendedName>
</protein>
<feature type="domain" description="THAP-type" evidence="8">
    <location>
        <begin position="1"/>
        <end position="95"/>
    </location>
</feature>
<dbReference type="RefSeq" id="XP_013091003.2">
    <property type="nucleotide sequence ID" value="XM_013235549.2"/>
</dbReference>
<dbReference type="SMART" id="SM00980">
    <property type="entry name" value="THAP"/>
    <property type="match status" value="1"/>
</dbReference>
<evidence type="ECO:0000256" key="2">
    <source>
        <dbReference type="ARBA" id="ARBA00022723"/>
    </source>
</evidence>
<dbReference type="InterPro" id="IPR006612">
    <property type="entry name" value="THAP_Znf"/>
</dbReference>
<evidence type="ECO:0000256" key="4">
    <source>
        <dbReference type="ARBA" id="ARBA00022833"/>
    </source>
</evidence>
<dbReference type="Gene3D" id="6.20.210.20">
    <property type="entry name" value="THAP domain"/>
    <property type="match status" value="1"/>
</dbReference>
<keyword evidence="5 6" id="KW-0238">DNA-binding</keyword>
<dbReference type="Pfam" id="PF05485">
    <property type="entry name" value="THAP"/>
    <property type="match status" value="1"/>
</dbReference>
<evidence type="ECO:0000313" key="9">
    <source>
        <dbReference type="EnsemblMetazoa" id="BGLB022364-PA"/>
    </source>
</evidence>
<dbReference type="Pfam" id="PF13359">
    <property type="entry name" value="DDE_Tnp_4"/>
    <property type="match status" value="1"/>
</dbReference>
<keyword evidence="2" id="KW-0479">Metal-binding</keyword>
<dbReference type="OrthoDB" id="7331812at2759"/>
<dbReference type="PANTHER" id="PTHR23080">
    <property type="entry name" value="THAP DOMAIN PROTEIN"/>
    <property type="match status" value="1"/>
</dbReference>
<sequence length="705" mass="79534">MVNKCCVPFCKGNYNKETKAHVFQFPKDEDLKKKWLEAIPRKDFTPTGYSKICHKHFKEEEILWVDSMFDFKAGKLITAPRSKPKLKEGSVPSKFPMLSHSITANKPITIRPKSTGTVTPKHRKVCLEPLEVFTSPSSVPPINLPYPNSVPVLALYNPNSVPVVALHNPAVEQGGSERQKRKRHEISQAVFTNSSTSKYDQEPNSLEDSTSSSFSDTDQKQNICLLEQEGTDNNPPNIGILAPDEIKLEPEEPVPNQPELQIDQMKYRRKTKTQAQKLIRNRKCGSYKETEVHCQTDISCFDMKSIHILSKLDAKYKSIHTSTILDSKGLDALVEQNSQMKSFIHAVHCESGLNPTPAPKVTASTNVNFQLQEVSLSQPSEPQRKKSIRLFLLASALVNNDEATKYYTGLPTYDTFHTVVHHASKYVPPGNVKLALEDEAFIVLAKLRLNLGLEDFSYRCGLGVESIKSIFHTWLEALYFTLGGQVLWPETNEAQFPKTVSDSLFENVKCIINCVEIFIEKPRGSLARDQTSSSYKGLHSIKFLLAFHSSGSVIYLSSSCGGKVKDKQIILESDLLDKLTGTKILADREYEITEELKERGVELIIPVFPKESHLLSAEDKEQSLKMSKMKKHIQQVMAQLKDFKILREILPVSLVHLHNPKCDTPTIEQMRDHDGLCFVFFENVFLDDSCQLGGRHRCLDDSVTE</sequence>
<keyword evidence="3 6" id="KW-0863">Zinc-finger</keyword>
<evidence type="ECO:0000256" key="7">
    <source>
        <dbReference type="SAM" id="MobiDB-lite"/>
    </source>
</evidence>
<dbReference type="SMART" id="SM00692">
    <property type="entry name" value="DM3"/>
    <property type="match status" value="1"/>
</dbReference>
<dbReference type="Pfam" id="PF13613">
    <property type="entry name" value="HTH_Tnp_4"/>
    <property type="match status" value="1"/>
</dbReference>
<dbReference type="AlphaFoldDB" id="A0A2C9KQB3"/>
<reference evidence="9" key="1">
    <citation type="submission" date="2020-05" db="UniProtKB">
        <authorList>
            <consortium name="EnsemblMetazoa"/>
        </authorList>
    </citation>
    <scope>IDENTIFICATION</scope>
    <source>
        <strain evidence="9">BB02</strain>
    </source>
</reference>
<dbReference type="VEuPathDB" id="VectorBase:BGLAX_047396"/>
<name>A0A2C9KQB3_BIOGL</name>
<organism evidence="9 10">
    <name type="scientific">Biomphalaria glabrata</name>
    <name type="common">Bloodfluke planorb</name>
    <name type="synonym">Freshwater snail</name>
    <dbReference type="NCBI Taxonomy" id="6526"/>
    <lineage>
        <taxon>Eukaryota</taxon>
        <taxon>Metazoa</taxon>
        <taxon>Spiralia</taxon>
        <taxon>Lophotrochozoa</taxon>
        <taxon>Mollusca</taxon>
        <taxon>Gastropoda</taxon>
        <taxon>Heterobranchia</taxon>
        <taxon>Euthyneura</taxon>
        <taxon>Panpulmonata</taxon>
        <taxon>Hygrophila</taxon>
        <taxon>Lymnaeoidea</taxon>
        <taxon>Planorbidae</taxon>
        <taxon>Biomphalaria</taxon>
    </lineage>
</organism>
<evidence type="ECO:0000256" key="3">
    <source>
        <dbReference type="ARBA" id="ARBA00022771"/>
    </source>
</evidence>
<dbReference type="RefSeq" id="XP_013091004.2">
    <property type="nucleotide sequence ID" value="XM_013235550.2"/>
</dbReference>
<evidence type="ECO:0000256" key="5">
    <source>
        <dbReference type="ARBA" id="ARBA00023125"/>
    </source>
</evidence>
<feature type="region of interest" description="Disordered" evidence="7">
    <location>
        <begin position="172"/>
        <end position="218"/>
    </location>
</feature>
<dbReference type="EnsemblMetazoa" id="BGLB022364-RB">
    <property type="protein sequence ID" value="BGLB022364-PB"/>
    <property type="gene ID" value="BGLB022364"/>
</dbReference>
<dbReference type="GO" id="GO:0003677">
    <property type="term" value="F:DNA binding"/>
    <property type="evidence" value="ECO:0007669"/>
    <property type="project" value="UniProtKB-UniRule"/>
</dbReference>
<dbReference type="GO" id="GO:0008270">
    <property type="term" value="F:zinc ion binding"/>
    <property type="evidence" value="ECO:0007669"/>
    <property type="project" value="UniProtKB-KW"/>
</dbReference>
<dbReference type="EnsemblMetazoa" id="BGLB022364-RA">
    <property type="protein sequence ID" value="BGLB022364-PA"/>
    <property type="gene ID" value="BGLB022364"/>
</dbReference>
<accession>A0A2C9KQB3</accession>
<dbReference type="InterPro" id="IPR038441">
    <property type="entry name" value="THAP_Znf_sf"/>
</dbReference>
<comment type="cofactor">
    <cofactor evidence="1">
        <name>a divalent metal cation</name>
        <dbReference type="ChEBI" id="CHEBI:60240"/>
    </cofactor>
</comment>
<dbReference type="RefSeq" id="XP_013091001.2">
    <property type="nucleotide sequence ID" value="XM_013235547.2"/>
</dbReference>
<keyword evidence="4" id="KW-0862">Zinc</keyword>
<dbReference type="PROSITE" id="PS50950">
    <property type="entry name" value="ZF_THAP"/>
    <property type="match status" value="1"/>
</dbReference>
<dbReference type="EnsemblMetazoa" id="BGLB022364-RG">
    <property type="protein sequence ID" value="BGLB022364-PG"/>
    <property type="gene ID" value="BGLB022364"/>
</dbReference>
<dbReference type="VEuPathDB" id="VectorBase:BGLB022364"/>
<proteinExistence type="predicted"/>
<evidence type="ECO:0000256" key="6">
    <source>
        <dbReference type="PROSITE-ProRule" id="PRU00309"/>
    </source>
</evidence>
<dbReference type="RefSeq" id="XP_013091005.2">
    <property type="nucleotide sequence ID" value="XM_013235551.2"/>
</dbReference>
<evidence type="ECO:0000313" key="10">
    <source>
        <dbReference type="Proteomes" id="UP000076420"/>
    </source>
</evidence>
<dbReference type="KEGG" id="bgt:106074720"/>
<dbReference type="SUPFAM" id="SSF57716">
    <property type="entry name" value="Glucocorticoid receptor-like (DNA-binding domain)"/>
    <property type="match status" value="1"/>
</dbReference>
<dbReference type="RefSeq" id="XP_013091002.2">
    <property type="nucleotide sequence ID" value="XM_013235548.2"/>
</dbReference>
<dbReference type="EnsemblMetazoa" id="BGLB022364-RI">
    <property type="protein sequence ID" value="BGLB022364-PI"/>
    <property type="gene ID" value="BGLB022364"/>
</dbReference>